<feature type="region of interest" description="Disordered" evidence="3">
    <location>
        <begin position="201"/>
        <end position="379"/>
    </location>
</feature>
<dbReference type="EMBL" id="JAPTSV010000001">
    <property type="protein sequence ID" value="KAJ1531763.1"/>
    <property type="molecule type" value="Genomic_DNA"/>
</dbReference>
<keyword evidence="1 2" id="KW-0728">SH3 domain</keyword>
<organism evidence="5 6">
    <name type="scientific">Megalurothrips usitatus</name>
    <name type="common">bean blossom thrips</name>
    <dbReference type="NCBI Taxonomy" id="439358"/>
    <lineage>
        <taxon>Eukaryota</taxon>
        <taxon>Metazoa</taxon>
        <taxon>Ecdysozoa</taxon>
        <taxon>Arthropoda</taxon>
        <taxon>Hexapoda</taxon>
        <taxon>Insecta</taxon>
        <taxon>Pterygota</taxon>
        <taxon>Neoptera</taxon>
        <taxon>Paraneoptera</taxon>
        <taxon>Thysanoptera</taxon>
        <taxon>Terebrantia</taxon>
        <taxon>Thripoidea</taxon>
        <taxon>Thripidae</taxon>
        <taxon>Megalurothrips</taxon>
    </lineage>
</organism>
<dbReference type="AlphaFoldDB" id="A0AAV7Y272"/>
<reference evidence="5" key="1">
    <citation type="submission" date="2022-12" db="EMBL/GenBank/DDBJ databases">
        <title>Chromosome-level genome assembly of the bean flower thrips Megalurothrips usitatus.</title>
        <authorList>
            <person name="Ma L."/>
            <person name="Liu Q."/>
            <person name="Li H."/>
            <person name="Cai W."/>
        </authorList>
    </citation>
    <scope>NUCLEOTIDE SEQUENCE</scope>
    <source>
        <strain evidence="5">Cailab_2022a</strain>
    </source>
</reference>
<evidence type="ECO:0000256" key="3">
    <source>
        <dbReference type="SAM" id="MobiDB-lite"/>
    </source>
</evidence>
<evidence type="ECO:0000313" key="6">
    <source>
        <dbReference type="Proteomes" id="UP001075354"/>
    </source>
</evidence>
<dbReference type="SUPFAM" id="SSF50044">
    <property type="entry name" value="SH3-domain"/>
    <property type="match status" value="2"/>
</dbReference>
<dbReference type="PRINTS" id="PR00452">
    <property type="entry name" value="SH3DOMAIN"/>
</dbReference>
<gene>
    <name evidence="5" type="ORF">ONE63_000422</name>
</gene>
<dbReference type="InterPro" id="IPR050384">
    <property type="entry name" value="Endophilin_SH3RF"/>
</dbReference>
<dbReference type="Pfam" id="PF00018">
    <property type="entry name" value="SH3_1"/>
    <property type="match status" value="2"/>
</dbReference>
<protein>
    <recommendedName>
        <fullName evidence="4">SH3 domain-containing protein</fullName>
    </recommendedName>
</protein>
<feature type="compositionally biased region" description="Polar residues" evidence="3">
    <location>
        <begin position="284"/>
        <end position="293"/>
    </location>
</feature>
<evidence type="ECO:0000256" key="2">
    <source>
        <dbReference type="PROSITE-ProRule" id="PRU00192"/>
    </source>
</evidence>
<dbReference type="SMART" id="SM00326">
    <property type="entry name" value="SH3"/>
    <property type="match status" value="2"/>
</dbReference>
<dbReference type="PRINTS" id="PR00499">
    <property type="entry name" value="P67PHOX"/>
</dbReference>
<feature type="domain" description="SH3" evidence="4">
    <location>
        <begin position="466"/>
        <end position="525"/>
    </location>
</feature>
<evidence type="ECO:0000313" key="5">
    <source>
        <dbReference type="EMBL" id="KAJ1531763.1"/>
    </source>
</evidence>
<feature type="domain" description="SH3" evidence="4">
    <location>
        <begin position="404"/>
        <end position="462"/>
    </location>
</feature>
<dbReference type="PANTHER" id="PTHR14167">
    <property type="entry name" value="SH3 DOMAIN-CONTAINING"/>
    <property type="match status" value="1"/>
</dbReference>
<dbReference type="CDD" id="cd00174">
    <property type="entry name" value="SH3"/>
    <property type="match status" value="1"/>
</dbReference>
<feature type="compositionally biased region" description="Pro residues" evidence="3">
    <location>
        <begin position="63"/>
        <end position="72"/>
    </location>
</feature>
<dbReference type="InterPro" id="IPR001452">
    <property type="entry name" value="SH3_domain"/>
</dbReference>
<comment type="caution">
    <text evidence="5">The sequence shown here is derived from an EMBL/GenBank/DDBJ whole genome shotgun (WGS) entry which is preliminary data.</text>
</comment>
<sequence length="531" mass="56427">MVPHGTYPLYTACEVVASGSNWGPPREAPVRLLHLQSGSICADVDYFVKMASRYPSGAKMPVRPAPAPPPGRPAGLPISKQSSLMDSWESFDDSFGDPYKQGSQNSSWPDFQNFKKKVPPPRPPPPKVAATKTSGKTLLKHSKSNVKQPSRPGELLSNLFTRRGQKSDSTNPAGPLGLSNRVVTPTATPVPAAVATASLIDLSSPPSSPTPTTRSSSDGLSVDSFGSDGTTSHSHHHSQVESGFEDDSDLFGGLTATPSPVSRDPWGSSPCTPNDVFSPATPAAPSTKNTWGVTPQDPFSPPRKFNSSPTPPPALSLPASAPTPGVMAFKPTIIRPKVKPNSSPSISRAKATASPLPNLFGEGRSESPPMPSIPPPAPPPELFTELSDTLSSGVGALSLKGSDTPAPHCIALYDYESSHSDDLPFKEGDVIELVEEMGEWLRGRIGSKQGIFPVSFVNVVVPPTKFDGVLATALYSFAPETWEDLELQEGAKVRLLSRINNDWLYGECNGKRGQFPSTFVDNVPSNLPMHS</sequence>
<dbReference type="Gene3D" id="2.30.30.40">
    <property type="entry name" value="SH3 Domains"/>
    <property type="match status" value="2"/>
</dbReference>
<evidence type="ECO:0000256" key="1">
    <source>
        <dbReference type="ARBA" id="ARBA00022443"/>
    </source>
</evidence>
<name>A0AAV7Y272_9NEOP</name>
<accession>A0AAV7Y272</accession>
<proteinExistence type="predicted"/>
<feature type="region of interest" description="Disordered" evidence="3">
    <location>
        <begin position="57"/>
        <end position="182"/>
    </location>
</feature>
<feature type="compositionally biased region" description="Polar residues" evidence="3">
    <location>
        <begin position="101"/>
        <end position="110"/>
    </location>
</feature>
<keyword evidence="6" id="KW-1185">Reference proteome</keyword>
<dbReference type="InterPro" id="IPR036028">
    <property type="entry name" value="SH3-like_dom_sf"/>
</dbReference>
<feature type="compositionally biased region" description="Low complexity" evidence="3">
    <location>
        <begin position="210"/>
        <end position="232"/>
    </location>
</feature>
<dbReference type="Proteomes" id="UP001075354">
    <property type="component" value="Chromosome 1"/>
</dbReference>
<feature type="compositionally biased region" description="Pro residues" evidence="3">
    <location>
        <begin position="368"/>
        <end position="379"/>
    </location>
</feature>
<dbReference type="PROSITE" id="PS50002">
    <property type="entry name" value="SH3"/>
    <property type="match status" value="2"/>
</dbReference>
<evidence type="ECO:0000259" key="4">
    <source>
        <dbReference type="PROSITE" id="PS50002"/>
    </source>
</evidence>